<sequence>MNIQIRHAEAKDLISLTAIYNHAVTHTTATFDLEEQTLEQRKKWIESFNFDTYPLLVAEMEGAVAGYACLSPYRSKPAYARTVELSVYVDPAFQGKGVGSALMADLLERAREAGHHAVLAGITGGNGGSVRLHRRFGFREVGCLQQVGWKFGAWQDVYFYQLTLDE</sequence>
<feature type="domain" description="N-acetyltransferase" evidence="3">
    <location>
        <begin position="3"/>
        <end position="165"/>
    </location>
</feature>
<dbReference type="Gene3D" id="3.40.630.30">
    <property type="match status" value="1"/>
</dbReference>
<dbReference type="CDD" id="cd04301">
    <property type="entry name" value="NAT_SF"/>
    <property type="match status" value="1"/>
</dbReference>
<organism evidence="4 5">
    <name type="scientific">Desmospora activa DSM 45169</name>
    <dbReference type="NCBI Taxonomy" id="1121389"/>
    <lineage>
        <taxon>Bacteria</taxon>
        <taxon>Bacillati</taxon>
        <taxon>Bacillota</taxon>
        <taxon>Bacilli</taxon>
        <taxon>Bacillales</taxon>
        <taxon>Thermoactinomycetaceae</taxon>
        <taxon>Desmospora</taxon>
    </lineage>
</organism>
<dbReference type="Proteomes" id="UP000241639">
    <property type="component" value="Unassembled WGS sequence"/>
</dbReference>
<keyword evidence="2" id="KW-0012">Acyltransferase</keyword>
<dbReference type="Pfam" id="PF00583">
    <property type="entry name" value="Acetyltransf_1"/>
    <property type="match status" value="1"/>
</dbReference>
<comment type="caution">
    <text evidence="4">The sequence shown here is derived from an EMBL/GenBank/DDBJ whole genome shotgun (WGS) entry which is preliminary data.</text>
</comment>
<dbReference type="PANTHER" id="PTHR43072:SF23">
    <property type="entry name" value="UPF0039 PROTEIN C11D3.02C"/>
    <property type="match status" value="1"/>
</dbReference>
<dbReference type="GO" id="GO:0016747">
    <property type="term" value="F:acyltransferase activity, transferring groups other than amino-acyl groups"/>
    <property type="evidence" value="ECO:0007669"/>
    <property type="project" value="InterPro"/>
</dbReference>
<name>A0A2T4Z6X8_9BACL</name>
<dbReference type="InterPro" id="IPR000182">
    <property type="entry name" value="GNAT_dom"/>
</dbReference>
<evidence type="ECO:0000313" key="5">
    <source>
        <dbReference type="Proteomes" id="UP000241639"/>
    </source>
</evidence>
<dbReference type="SUPFAM" id="SSF55729">
    <property type="entry name" value="Acyl-CoA N-acyltransferases (Nat)"/>
    <property type="match status" value="1"/>
</dbReference>
<gene>
    <name evidence="4" type="ORF">C8J48_0191</name>
</gene>
<dbReference type="PROSITE" id="PS51186">
    <property type="entry name" value="GNAT"/>
    <property type="match status" value="1"/>
</dbReference>
<dbReference type="EMBL" id="PZZP01000001">
    <property type="protein sequence ID" value="PTM57641.1"/>
    <property type="molecule type" value="Genomic_DNA"/>
</dbReference>
<accession>A0A2T4Z6X8</accession>
<dbReference type="OrthoDB" id="9798006at2"/>
<keyword evidence="5" id="KW-1185">Reference proteome</keyword>
<reference evidence="4 5" key="1">
    <citation type="submission" date="2018-04" db="EMBL/GenBank/DDBJ databases">
        <title>Genomic Encyclopedia of Archaeal and Bacterial Type Strains, Phase II (KMG-II): from individual species to whole genera.</title>
        <authorList>
            <person name="Goeker M."/>
        </authorList>
    </citation>
    <scope>NUCLEOTIDE SEQUENCE [LARGE SCALE GENOMIC DNA]</scope>
    <source>
        <strain evidence="4 5">DSM 45169</strain>
    </source>
</reference>
<evidence type="ECO:0000256" key="1">
    <source>
        <dbReference type="ARBA" id="ARBA00022679"/>
    </source>
</evidence>
<evidence type="ECO:0000259" key="3">
    <source>
        <dbReference type="PROSITE" id="PS51186"/>
    </source>
</evidence>
<dbReference type="AlphaFoldDB" id="A0A2T4Z6X8"/>
<evidence type="ECO:0000313" key="4">
    <source>
        <dbReference type="EMBL" id="PTM57641.1"/>
    </source>
</evidence>
<proteinExistence type="predicted"/>
<dbReference type="PANTHER" id="PTHR43072">
    <property type="entry name" value="N-ACETYLTRANSFERASE"/>
    <property type="match status" value="1"/>
</dbReference>
<protein>
    <submittedName>
        <fullName evidence="4">Phosphinothricin acetyltransferase</fullName>
    </submittedName>
</protein>
<dbReference type="RefSeq" id="WP_107724525.1">
    <property type="nucleotide sequence ID" value="NZ_PZZP01000001.1"/>
</dbReference>
<keyword evidence="1 4" id="KW-0808">Transferase</keyword>
<evidence type="ECO:0000256" key="2">
    <source>
        <dbReference type="ARBA" id="ARBA00023315"/>
    </source>
</evidence>
<dbReference type="InterPro" id="IPR016181">
    <property type="entry name" value="Acyl_CoA_acyltransferase"/>
</dbReference>